<sequence length="370" mass="40844">MPTADELLNARSVFALSTCLRRAGGGPTRTLLGCASRLGGLRFSERVTMTRDAILTDLPSEFPTFATVLRAALDQNDFTGWMTFPVNEAVAVRGAESADRALELLAALTPRLTAESAIRPFLRADLDLTLRTAESWTSNPDPHVRRLASESTRPRLPWAVRVPELTANPARTRKIIDALRFDDSEYVRRSVANHLNDVSHHDRDLTIDIAAGWARQPDDFTPSVLRRGLRTLVKKGDPEALRLLGYDADAPTHVVGPELTDSRVTVGGHLEFRYSVANAGSQTAAFAVDYAIHFRRADGTHSVKVFTLSRRVLAPGEQWSALRRHSFAPLTTRRYHPGSHRVGLQINGRPHGLAHFDVAEPSHGRPAPDR</sequence>
<dbReference type="InterPro" id="IPR016024">
    <property type="entry name" value="ARM-type_fold"/>
</dbReference>
<reference evidence="1 2" key="1">
    <citation type="submission" date="2016-10" db="EMBL/GenBank/DDBJ databases">
        <authorList>
            <person name="de Groot N.N."/>
        </authorList>
    </citation>
    <scope>NUCLEOTIDE SEQUENCE [LARGE SCALE GENOMIC DNA]</scope>
    <source>
        <strain evidence="1 2">DSM 44892</strain>
    </source>
</reference>
<proteinExistence type="predicted"/>
<evidence type="ECO:0000313" key="2">
    <source>
        <dbReference type="Proteomes" id="UP000183263"/>
    </source>
</evidence>
<name>A0A1G8FKU8_9NOCA</name>
<organism evidence="1 2">
    <name type="scientific">Rhodococcus triatomae</name>
    <dbReference type="NCBI Taxonomy" id="300028"/>
    <lineage>
        <taxon>Bacteria</taxon>
        <taxon>Bacillati</taxon>
        <taxon>Actinomycetota</taxon>
        <taxon>Actinomycetes</taxon>
        <taxon>Mycobacteriales</taxon>
        <taxon>Nocardiaceae</taxon>
        <taxon>Rhodococcus</taxon>
    </lineage>
</organism>
<keyword evidence="2" id="KW-1185">Reference proteome</keyword>
<accession>A0A1G8FKU8</accession>
<dbReference type="SUPFAM" id="SSF48371">
    <property type="entry name" value="ARM repeat"/>
    <property type="match status" value="1"/>
</dbReference>
<protein>
    <submittedName>
        <fullName evidence="1">3-methyladenine DNA glycosylase AlkC</fullName>
    </submittedName>
</protein>
<dbReference type="EMBL" id="FNDN01000003">
    <property type="protein sequence ID" value="SDH82737.1"/>
    <property type="molecule type" value="Genomic_DNA"/>
</dbReference>
<dbReference type="AlphaFoldDB" id="A0A1G8FKU8"/>
<gene>
    <name evidence="1" type="ORF">SAMN05444695_103316</name>
</gene>
<dbReference type="Gene3D" id="1.25.40.290">
    <property type="entry name" value="ARM repeat domains"/>
    <property type="match status" value="1"/>
</dbReference>
<dbReference type="Proteomes" id="UP000183263">
    <property type="component" value="Unassembled WGS sequence"/>
</dbReference>
<dbReference type="OrthoDB" id="9797162at2"/>
<evidence type="ECO:0000313" key="1">
    <source>
        <dbReference type="EMBL" id="SDH82737.1"/>
    </source>
</evidence>